<evidence type="ECO:0000256" key="7">
    <source>
        <dbReference type="ARBA" id="ARBA00022777"/>
    </source>
</evidence>
<keyword evidence="6" id="KW-0547">Nucleotide-binding</keyword>
<proteinExistence type="inferred from homology"/>
<protein>
    <submittedName>
        <fullName evidence="14">Diacylglycerol/lipid kinase family protein</fullName>
        <ecNumber evidence="14">2.7.1.-</ecNumber>
    </submittedName>
</protein>
<reference evidence="15" key="1">
    <citation type="journal article" date="2019" name="Int. J. Syst. Evol. Microbiol.">
        <title>The Global Catalogue of Microorganisms (GCM) 10K type strain sequencing project: providing services to taxonomists for standard genome sequencing and annotation.</title>
        <authorList>
            <consortium name="The Broad Institute Genomics Platform"/>
            <consortium name="The Broad Institute Genome Sequencing Center for Infectious Disease"/>
            <person name="Wu L."/>
            <person name="Ma J."/>
        </authorList>
    </citation>
    <scope>NUCLEOTIDE SEQUENCE [LARGE SCALE GENOMIC DNA]</scope>
    <source>
        <strain evidence="15">CGMCC 1.15474</strain>
    </source>
</reference>
<dbReference type="Pfam" id="PF00781">
    <property type="entry name" value="DAGK_cat"/>
    <property type="match status" value="1"/>
</dbReference>
<name>A0ABW5BXU7_9BACI</name>
<dbReference type="GO" id="GO:0016301">
    <property type="term" value="F:kinase activity"/>
    <property type="evidence" value="ECO:0007669"/>
    <property type="project" value="UniProtKB-KW"/>
</dbReference>
<evidence type="ECO:0000256" key="8">
    <source>
        <dbReference type="ARBA" id="ARBA00022840"/>
    </source>
</evidence>
<keyword evidence="4 14" id="KW-0808">Transferase</keyword>
<keyword evidence="11" id="KW-0594">Phospholipid biosynthesis</keyword>
<dbReference type="InterPro" id="IPR045540">
    <property type="entry name" value="YegS/DAGK_C"/>
</dbReference>
<evidence type="ECO:0000256" key="2">
    <source>
        <dbReference type="ARBA" id="ARBA00005983"/>
    </source>
</evidence>
<dbReference type="InterPro" id="IPR005218">
    <property type="entry name" value="Diacylglycerol/lipid_kinase"/>
</dbReference>
<evidence type="ECO:0000256" key="5">
    <source>
        <dbReference type="ARBA" id="ARBA00022723"/>
    </source>
</evidence>
<keyword evidence="7 14" id="KW-0418">Kinase</keyword>
<dbReference type="Proteomes" id="UP001597318">
    <property type="component" value="Unassembled WGS sequence"/>
</dbReference>
<keyword evidence="3" id="KW-0444">Lipid biosynthesis</keyword>
<dbReference type="InterPro" id="IPR050187">
    <property type="entry name" value="Lipid_Phosphate_FormReg"/>
</dbReference>
<organism evidence="14 15">
    <name type="scientific">Metabacillus endolithicus</name>
    <dbReference type="NCBI Taxonomy" id="1535204"/>
    <lineage>
        <taxon>Bacteria</taxon>
        <taxon>Bacillati</taxon>
        <taxon>Bacillota</taxon>
        <taxon>Bacilli</taxon>
        <taxon>Bacillales</taxon>
        <taxon>Bacillaceae</taxon>
        <taxon>Metabacillus</taxon>
    </lineage>
</organism>
<comment type="cofactor">
    <cofactor evidence="1">
        <name>Mg(2+)</name>
        <dbReference type="ChEBI" id="CHEBI:18420"/>
    </cofactor>
</comment>
<dbReference type="InterPro" id="IPR016064">
    <property type="entry name" value="NAD/diacylglycerol_kinase_sf"/>
</dbReference>
<dbReference type="Gene3D" id="3.40.50.10330">
    <property type="entry name" value="Probable inorganic polyphosphate/atp-NAD kinase, domain 1"/>
    <property type="match status" value="1"/>
</dbReference>
<evidence type="ECO:0000259" key="13">
    <source>
        <dbReference type="PROSITE" id="PS50146"/>
    </source>
</evidence>
<keyword evidence="9" id="KW-0460">Magnesium</keyword>
<dbReference type="InterPro" id="IPR001206">
    <property type="entry name" value="Diacylglycerol_kinase_cat_dom"/>
</dbReference>
<dbReference type="InterPro" id="IPR017438">
    <property type="entry name" value="ATP-NAD_kinase_N"/>
</dbReference>
<evidence type="ECO:0000313" key="15">
    <source>
        <dbReference type="Proteomes" id="UP001597318"/>
    </source>
</evidence>
<evidence type="ECO:0000256" key="4">
    <source>
        <dbReference type="ARBA" id="ARBA00022679"/>
    </source>
</evidence>
<dbReference type="NCBIfam" id="TIGR00147">
    <property type="entry name" value="YegS/Rv2252/BmrU family lipid kinase"/>
    <property type="match status" value="1"/>
</dbReference>
<dbReference type="PROSITE" id="PS50146">
    <property type="entry name" value="DAGK"/>
    <property type="match status" value="1"/>
</dbReference>
<keyword evidence="8" id="KW-0067">ATP-binding</keyword>
<dbReference type="Gene3D" id="2.60.200.40">
    <property type="match status" value="1"/>
</dbReference>
<dbReference type="EC" id="2.7.1.-" evidence="14"/>
<keyword evidence="5" id="KW-0479">Metal-binding</keyword>
<keyword evidence="10" id="KW-0443">Lipid metabolism</keyword>
<evidence type="ECO:0000256" key="3">
    <source>
        <dbReference type="ARBA" id="ARBA00022516"/>
    </source>
</evidence>
<dbReference type="SUPFAM" id="SSF111331">
    <property type="entry name" value="NAD kinase/diacylglycerol kinase-like"/>
    <property type="match status" value="1"/>
</dbReference>
<gene>
    <name evidence="14" type="ORF">ACFSKK_07955</name>
</gene>
<keyword evidence="12" id="KW-1208">Phospholipid metabolism</keyword>
<evidence type="ECO:0000256" key="1">
    <source>
        <dbReference type="ARBA" id="ARBA00001946"/>
    </source>
</evidence>
<keyword evidence="15" id="KW-1185">Reference proteome</keyword>
<dbReference type="PANTHER" id="PTHR12358:SF106">
    <property type="entry name" value="LIPID KINASE YEGS"/>
    <property type="match status" value="1"/>
</dbReference>
<dbReference type="PANTHER" id="PTHR12358">
    <property type="entry name" value="SPHINGOSINE KINASE"/>
    <property type="match status" value="1"/>
</dbReference>
<dbReference type="RefSeq" id="WP_379051035.1">
    <property type="nucleotide sequence ID" value="NZ_JBHUIK010000002.1"/>
</dbReference>
<comment type="similarity">
    <text evidence="2">Belongs to the diacylglycerol/lipid kinase family.</text>
</comment>
<sequence>MSVLFLIIHRESGYGRGSKIWKKVKKELEKRKVSFRSFYTEYPGHAEALARQIATIQDYRLKTVIGIGGEGTINEIVNGLSSFDKIQMGFIYTGSRNKSLTNFSLSSDPKKAIKHLFQRWNAPLKGYYLGEYRVEGKSGKNYFFNRVGIGLDASILSQEKMVVKTKSDLPILGHVRFIVGLLKVLWNYEFFSISLEIDQEQPLEFDSVWFIIVSNRSTTRDGNLHVLIIKEAKRLKLLPLLLLTKVRNKTKNEFIEELSCKEITVKTDSIRLVHADGDVIGESPVIIKISESHKACIL</sequence>
<evidence type="ECO:0000256" key="12">
    <source>
        <dbReference type="ARBA" id="ARBA00023264"/>
    </source>
</evidence>
<evidence type="ECO:0000256" key="11">
    <source>
        <dbReference type="ARBA" id="ARBA00023209"/>
    </source>
</evidence>
<comment type="caution">
    <text evidence="14">The sequence shown here is derived from an EMBL/GenBank/DDBJ whole genome shotgun (WGS) entry which is preliminary data.</text>
</comment>
<dbReference type="Pfam" id="PF19279">
    <property type="entry name" value="YegS_C"/>
    <property type="match status" value="1"/>
</dbReference>
<evidence type="ECO:0000256" key="9">
    <source>
        <dbReference type="ARBA" id="ARBA00022842"/>
    </source>
</evidence>
<evidence type="ECO:0000256" key="10">
    <source>
        <dbReference type="ARBA" id="ARBA00023098"/>
    </source>
</evidence>
<feature type="domain" description="DAGKc" evidence="13">
    <location>
        <begin position="1"/>
        <end position="116"/>
    </location>
</feature>
<evidence type="ECO:0000313" key="14">
    <source>
        <dbReference type="EMBL" id="MFD2213606.1"/>
    </source>
</evidence>
<dbReference type="EMBL" id="JBHUIK010000002">
    <property type="protein sequence ID" value="MFD2213606.1"/>
    <property type="molecule type" value="Genomic_DNA"/>
</dbReference>
<evidence type="ECO:0000256" key="6">
    <source>
        <dbReference type="ARBA" id="ARBA00022741"/>
    </source>
</evidence>
<accession>A0ABW5BXU7</accession>